<dbReference type="EMBL" id="CP097463">
    <property type="protein sequence ID" value="WAX58627.1"/>
    <property type="molecule type" value="Genomic_DNA"/>
</dbReference>
<proteinExistence type="predicted"/>
<accession>A0ABY7K4S5</accession>
<organism evidence="1 2">
    <name type="scientific">Jatrophihabitans cynanchi</name>
    <dbReference type="NCBI Taxonomy" id="2944128"/>
    <lineage>
        <taxon>Bacteria</taxon>
        <taxon>Bacillati</taxon>
        <taxon>Actinomycetota</taxon>
        <taxon>Actinomycetes</taxon>
        <taxon>Jatrophihabitantales</taxon>
        <taxon>Jatrophihabitantaceae</taxon>
        <taxon>Jatrophihabitans</taxon>
    </lineage>
</organism>
<dbReference type="RefSeq" id="WP_269445166.1">
    <property type="nucleotide sequence ID" value="NZ_CP097463.1"/>
</dbReference>
<gene>
    <name evidence="1" type="ORF">M6B22_07630</name>
</gene>
<name>A0ABY7K4S5_9ACTN</name>
<dbReference type="Proteomes" id="UP001164693">
    <property type="component" value="Chromosome"/>
</dbReference>
<evidence type="ECO:0000313" key="2">
    <source>
        <dbReference type="Proteomes" id="UP001164693"/>
    </source>
</evidence>
<keyword evidence="2" id="KW-1185">Reference proteome</keyword>
<protein>
    <submittedName>
        <fullName evidence="1">Uncharacterized protein</fullName>
    </submittedName>
</protein>
<reference evidence="1" key="1">
    <citation type="submission" date="2022-05" db="EMBL/GenBank/DDBJ databases">
        <title>Jatrophihabitans sp. SB3-54 whole genome sequence.</title>
        <authorList>
            <person name="Suh M.K."/>
            <person name="Eom M.K."/>
            <person name="Kim J.S."/>
            <person name="Kim H.S."/>
            <person name="Do H.E."/>
            <person name="Shin Y.K."/>
            <person name="Lee J.-S."/>
        </authorList>
    </citation>
    <scope>NUCLEOTIDE SEQUENCE</scope>
    <source>
        <strain evidence="1">SB3-54</strain>
    </source>
</reference>
<sequence length="76" mass="8177">MAALATAKRARTGSGVRNGAAYPKHGFATALKDLAAILRAELQVATVDVGGWDTHTDEAWTSTGNWARRPSRWPRS</sequence>
<evidence type="ECO:0000313" key="1">
    <source>
        <dbReference type="EMBL" id="WAX58627.1"/>
    </source>
</evidence>